<dbReference type="PANTHER" id="PTHR10339:SF25">
    <property type="entry name" value="SECRETED EXOENZYME S"/>
    <property type="match status" value="1"/>
</dbReference>
<organism evidence="13 14">
    <name type="scientific">Effrenium voratum</name>
    <dbReference type="NCBI Taxonomy" id="2562239"/>
    <lineage>
        <taxon>Eukaryota</taxon>
        <taxon>Sar</taxon>
        <taxon>Alveolata</taxon>
        <taxon>Dinophyceae</taxon>
        <taxon>Suessiales</taxon>
        <taxon>Symbiodiniaceae</taxon>
        <taxon>Effrenium</taxon>
    </lineage>
</organism>
<comment type="subcellular location">
    <subcellularLocation>
        <location evidence="1">Secreted</location>
    </subcellularLocation>
</comment>
<name>A0AA36I4E1_9DINO</name>
<dbReference type="SMART" id="SM00320">
    <property type="entry name" value="WD40"/>
    <property type="match status" value="1"/>
</dbReference>
<dbReference type="EC" id="2.4.2.31" evidence="11"/>
<dbReference type="AlphaFoldDB" id="A0AA36I4E1"/>
<evidence type="ECO:0000256" key="11">
    <source>
        <dbReference type="RuleBase" id="RU361228"/>
    </source>
</evidence>
<evidence type="ECO:0000313" key="14">
    <source>
        <dbReference type="Proteomes" id="UP001178507"/>
    </source>
</evidence>
<dbReference type="GO" id="GO:0106274">
    <property type="term" value="F:NAD+-protein-arginine ADP-ribosyltransferase activity"/>
    <property type="evidence" value="ECO:0007669"/>
    <property type="project" value="UniProtKB-EC"/>
</dbReference>
<keyword evidence="6 11" id="KW-0808">Transferase</keyword>
<evidence type="ECO:0000256" key="1">
    <source>
        <dbReference type="ARBA" id="ARBA00004613"/>
    </source>
</evidence>
<dbReference type="Pfam" id="PF01129">
    <property type="entry name" value="ART"/>
    <property type="match status" value="1"/>
</dbReference>
<comment type="catalytic activity">
    <reaction evidence="9 11">
        <text>L-arginyl-[protein] + NAD(+) = N(omega)-(ADP-D-ribosyl)-L-arginyl-[protein] + nicotinamide + H(+)</text>
        <dbReference type="Rhea" id="RHEA:19149"/>
        <dbReference type="Rhea" id="RHEA-COMP:10532"/>
        <dbReference type="Rhea" id="RHEA-COMP:15087"/>
        <dbReference type="ChEBI" id="CHEBI:15378"/>
        <dbReference type="ChEBI" id="CHEBI:17154"/>
        <dbReference type="ChEBI" id="CHEBI:29965"/>
        <dbReference type="ChEBI" id="CHEBI:57540"/>
        <dbReference type="ChEBI" id="CHEBI:142554"/>
        <dbReference type="EC" id="2.4.2.31"/>
    </reaction>
</comment>
<evidence type="ECO:0000256" key="7">
    <source>
        <dbReference type="ARBA" id="ARBA00022695"/>
    </source>
</evidence>
<dbReference type="InterPro" id="IPR050999">
    <property type="entry name" value="ADP-ribosyltransferase_ARG"/>
</dbReference>
<dbReference type="Pfam" id="PF00400">
    <property type="entry name" value="WD40"/>
    <property type="match status" value="1"/>
</dbReference>
<evidence type="ECO:0000256" key="6">
    <source>
        <dbReference type="ARBA" id="ARBA00022679"/>
    </source>
</evidence>
<keyword evidence="4" id="KW-0800">Toxin</keyword>
<keyword evidence="5 11" id="KW-0328">Glycosyltransferase</keyword>
<sequence>MPVPALHPHLHRTHQCCHIHVQSWRGSLLQRQLRQNRQAMELPDQRLRAHLHRTHQLGHIRVQSWRGSLLQRQPRQNRQAMELPDQRLHPHLHRTHHWDESIKLWSSRTKDCIHTFTGHTSAVTSMCSLGGDLFCSGSWDESIKLWNVPQAHVAHAATLASQSGLQEAASAAKDTVRPREGETRAENPHLKPQEEPQIGILPTTKWEDISLQRGLLEELRANDGIRAVCREIGRIANDVEVKAQELPFVVAEDLVKNIGEHQLQAILAYTHDLQAPSGKAGNLYFELNNALRKRGVEDRASMMRTWGPFVCYALKGMGQLPAHQGVVYRGMPGKDFVLSQYKKGRPIQWGAFSSTSTSKASSVQFMEADGVLLKIDVQSGRKLGAISFFPQEEEVILSPNCRFVVTSDSYEQDGVTLVDLVETTTDAFIS</sequence>
<dbReference type="PROSITE" id="PS50082">
    <property type="entry name" value="WD_REPEATS_2"/>
    <property type="match status" value="1"/>
</dbReference>
<reference evidence="13" key="1">
    <citation type="submission" date="2023-08" db="EMBL/GenBank/DDBJ databases">
        <authorList>
            <person name="Chen Y."/>
            <person name="Shah S."/>
            <person name="Dougan E. K."/>
            <person name="Thang M."/>
            <person name="Chan C."/>
        </authorList>
    </citation>
    <scope>NUCLEOTIDE SEQUENCE</scope>
</reference>
<dbReference type="SUPFAM" id="SSF56399">
    <property type="entry name" value="ADP-ribosylation"/>
    <property type="match status" value="1"/>
</dbReference>
<keyword evidence="11" id="KW-0521">NADP</keyword>
<keyword evidence="8" id="KW-0843">Virulence</keyword>
<evidence type="ECO:0000256" key="9">
    <source>
        <dbReference type="ARBA" id="ARBA00047597"/>
    </source>
</evidence>
<dbReference type="GO" id="GO:0003950">
    <property type="term" value="F:NAD+ poly-ADP-ribosyltransferase activity"/>
    <property type="evidence" value="ECO:0007669"/>
    <property type="project" value="TreeGrafter"/>
</dbReference>
<dbReference type="GO" id="GO:0016779">
    <property type="term" value="F:nucleotidyltransferase activity"/>
    <property type="evidence" value="ECO:0007669"/>
    <property type="project" value="UniProtKB-KW"/>
</dbReference>
<dbReference type="InterPro" id="IPR036322">
    <property type="entry name" value="WD40_repeat_dom_sf"/>
</dbReference>
<keyword evidence="14" id="KW-1185">Reference proteome</keyword>
<dbReference type="Gene3D" id="3.90.176.10">
    <property type="entry name" value="Toxin ADP-ribosyltransferase, Chain A, domain 1"/>
    <property type="match status" value="1"/>
</dbReference>
<feature type="compositionally biased region" description="Basic and acidic residues" evidence="12">
    <location>
        <begin position="174"/>
        <end position="194"/>
    </location>
</feature>
<dbReference type="SUPFAM" id="SSF50978">
    <property type="entry name" value="WD40 repeat-like"/>
    <property type="match status" value="1"/>
</dbReference>
<evidence type="ECO:0000313" key="13">
    <source>
        <dbReference type="EMBL" id="CAJ1380750.1"/>
    </source>
</evidence>
<evidence type="ECO:0000256" key="4">
    <source>
        <dbReference type="ARBA" id="ARBA00022656"/>
    </source>
</evidence>
<dbReference type="GO" id="GO:0090729">
    <property type="term" value="F:toxin activity"/>
    <property type="evidence" value="ECO:0007669"/>
    <property type="project" value="UniProtKB-KW"/>
</dbReference>
<evidence type="ECO:0000256" key="10">
    <source>
        <dbReference type="PROSITE-ProRule" id="PRU00221"/>
    </source>
</evidence>
<feature type="repeat" description="WD" evidence="10">
    <location>
        <begin position="116"/>
        <end position="156"/>
    </location>
</feature>
<proteinExistence type="inferred from homology"/>
<dbReference type="InterPro" id="IPR000768">
    <property type="entry name" value="ART"/>
</dbReference>
<accession>A0AA36I4E1</accession>
<evidence type="ECO:0000256" key="3">
    <source>
        <dbReference type="ARBA" id="ARBA00022525"/>
    </source>
</evidence>
<dbReference type="InterPro" id="IPR001680">
    <property type="entry name" value="WD40_rpt"/>
</dbReference>
<comment type="caution">
    <text evidence="13">The sequence shown here is derived from an EMBL/GenBank/DDBJ whole genome shotgun (WGS) entry which is preliminary data.</text>
</comment>
<comment type="similarity">
    <text evidence="2 11">Belongs to the Arg-specific ADP-ribosyltransferase family.</text>
</comment>
<evidence type="ECO:0000256" key="8">
    <source>
        <dbReference type="ARBA" id="ARBA00023026"/>
    </source>
</evidence>
<dbReference type="PANTHER" id="PTHR10339">
    <property type="entry name" value="ADP-RIBOSYLTRANSFERASE"/>
    <property type="match status" value="1"/>
</dbReference>
<dbReference type="Proteomes" id="UP001178507">
    <property type="component" value="Unassembled WGS sequence"/>
</dbReference>
<dbReference type="GO" id="GO:0005576">
    <property type="term" value="C:extracellular region"/>
    <property type="evidence" value="ECO:0007669"/>
    <property type="project" value="UniProtKB-SubCell"/>
</dbReference>
<gene>
    <name evidence="13" type="ORF">EVOR1521_LOCUS8616</name>
</gene>
<feature type="region of interest" description="Disordered" evidence="12">
    <location>
        <begin position="174"/>
        <end position="197"/>
    </location>
</feature>
<keyword evidence="10" id="KW-0853">WD repeat</keyword>
<dbReference type="InterPro" id="IPR015943">
    <property type="entry name" value="WD40/YVTN_repeat-like_dom_sf"/>
</dbReference>
<protein>
    <recommendedName>
        <fullName evidence="11">NAD(P)(+)--arginine ADP-ribosyltransferase</fullName>
        <ecNumber evidence="11">2.4.2.31</ecNumber>
    </recommendedName>
    <alternativeName>
        <fullName evidence="11">Mono(ADP-ribosyl)transferase</fullName>
    </alternativeName>
</protein>
<evidence type="ECO:0000256" key="5">
    <source>
        <dbReference type="ARBA" id="ARBA00022676"/>
    </source>
</evidence>
<keyword evidence="11" id="KW-0520">NAD</keyword>
<dbReference type="Gene3D" id="2.130.10.10">
    <property type="entry name" value="YVTN repeat-like/Quinoprotein amine dehydrogenase"/>
    <property type="match status" value="1"/>
</dbReference>
<dbReference type="EMBL" id="CAUJNA010000745">
    <property type="protein sequence ID" value="CAJ1380750.1"/>
    <property type="molecule type" value="Genomic_DNA"/>
</dbReference>
<keyword evidence="3" id="KW-0964">Secreted</keyword>
<keyword evidence="7" id="KW-0548">Nucleotidyltransferase</keyword>
<evidence type="ECO:0000256" key="2">
    <source>
        <dbReference type="ARBA" id="ARBA00009558"/>
    </source>
</evidence>
<evidence type="ECO:0000256" key="12">
    <source>
        <dbReference type="SAM" id="MobiDB-lite"/>
    </source>
</evidence>
<dbReference type="PROSITE" id="PS51996">
    <property type="entry name" value="TR_MART"/>
    <property type="match status" value="1"/>
</dbReference>